<keyword evidence="1" id="KW-0472">Membrane</keyword>
<organism evidence="2 3">
    <name type="scientific">Kalanchoe fedtschenkoi</name>
    <name type="common">Lavender scallops</name>
    <name type="synonym">South American air plant</name>
    <dbReference type="NCBI Taxonomy" id="63787"/>
    <lineage>
        <taxon>Eukaryota</taxon>
        <taxon>Viridiplantae</taxon>
        <taxon>Streptophyta</taxon>
        <taxon>Embryophyta</taxon>
        <taxon>Tracheophyta</taxon>
        <taxon>Spermatophyta</taxon>
        <taxon>Magnoliopsida</taxon>
        <taxon>eudicotyledons</taxon>
        <taxon>Gunneridae</taxon>
        <taxon>Pentapetalae</taxon>
        <taxon>Saxifragales</taxon>
        <taxon>Crassulaceae</taxon>
        <taxon>Kalanchoe</taxon>
    </lineage>
</organism>
<protein>
    <submittedName>
        <fullName evidence="2">Uncharacterized protein</fullName>
    </submittedName>
</protein>
<dbReference type="Proteomes" id="UP000594263">
    <property type="component" value="Unplaced"/>
</dbReference>
<dbReference type="GO" id="GO:0009706">
    <property type="term" value="C:chloroplast inner membrane"/>
    <property type="evidence" value="ECO:0007669"/>
    <property type="project" value="EnsemblPlants"/>
</dbReference>
<name>A0A7N0V605_KALFE</name>
<evidence type="ECO:0000313" key="2">
    <source>
        <dbReference type="EnsemblPlants" id="Kaladp0114s0013.1.v1.1"/>
    </source>
</evidence>
<dbReference type="Gramene" id="Kaladp0114s0013.1.v1.1">
    <property type="protein sequence ID" value="Kaladp0114s0013.1.v1.1"/>
    <property type="gene ID" value="Kaladp0114s0013.v1.1"/>
</dbReference>
<dbReference type="OMA" id="HYTESIG"/>
<dbReference type="PANTHER" id="PTHR33825">
    <property type="entry name" value="CHITINASE-LIKE PROTEIN"/>
    <property type="match status" value="1"/>
</dbReference>
<sequence>MLLVVGSLHSCRSSPSRLLPDLSTDTNIGSVVGLPVKQRLCVVRCSTSLRHQAEPGPVLSASLGFPAQWNVTHRHTLGLNLAASAALLFTAWVFFSAIPAMLAFRKAVESLEKQLYVTEEQLPDAMAAVRLSGMEISDLAMELSDLGQDITQTVKDTTRVATVAEEKLREFASLSAAEARPPMVLSATDVNHPPLAKSVRRMKEGIVKSRSALQMFFTFTHYLSLARHFFAARARDVWRPPMKSCVR</sequence>
<dbReference type="AlphaFoldDB" id="A0A7N0V605"/>
<feature type="transmembrane region" description="Helical" evidence="1">
    <location>
        <begin position="81"/>
        <end position="104"/>
    </location>
</feature>
<evidence type="ECO:0000256" key="1">
    <source>
        <dbReference type="SAM" id="Phobius"/>
    </source>
</evidence>
<keyword evidence="3" id="KW-1185">Reference proteome</keyword>
<reference evidence="2" key="1">
    <citation type="submission" date="2021-01" db="UniProtKB">
        <authorList>
            <consortium name="EnsemblPlants"/>
        </authorList>
    </citation>
    <scope>IDENTIFICATION</scope>
</reference>
<keyword evidence="1" id="KW-0812">Transmembrane</keyword>
<proteinExistence type="predicted"/>
<dbReference type="EnsemblPlants" id="Kaladp0114s0013.1.v1.1">
    <property type="protein sequence ID" value="Kaladp0114s0013.1.v1.1"/>
    <property type="gene ID" value="Kaladp0114s0013.v1.1"/>
</dbReference>
<keyword evidence="1" id="KW-1133">Transmembrane helix</keyword>
<evidence type="ECO:0000313" key="3">
    <source>
        <dbReference type="Proteomes" id="UP000594263"/>
    </source>
</evidence>
<dbReference type="PANTHER" id="PTHR33825:SF5">
    <property type="entry name" value="TRANSMEMBRANE PROTEIN"/>
    <property type="match status" value="1"/>
</dbReference>
<accession>A0A7N0V605</accession>